<dbReference type="InterPro" id="IPR046529">
    <property type="entry name" value="DUF6594"/>
</dbReference>
<dbReference type="EMBL" id="JAVRRL010000011">
    <property type="protein sequence ID" value="KAK5115688.1"/>
    <property type="molecule type" value="Genomic_DNA"/>
</dbReference>
<reference evidence="4" key="1">
    <citation type="submission" date="2023-08" db="EMBL/GenBank/DDBJ databases">
        <title>Black Yeasts Isolated from many extreme environments.</title>
        <authorList>
            <person name="Coleine C."/>
            <person name="Stajich J.E."/>
            <person name="Selbmann L."/>
        </authorList>
    </citation>
    <scope>NUCLEOTIDE SEQUENCE</scope>
    <source>
        <strain evidence="4">CCFEE 5401</strain>
    </source>
</reference>
<sequence>MPRAKSPNVFDYMVAASNTSDDRDALSTTSSASSSSLHYEPSLASSVEAPDTPSSQSTFPSPTATRSHSVAELRRKHDPDYAYSEISVRSDGHPTDSPSHSMKLSSVTDVPEDDEGQCMHPTAPSELEYQPRERSVSRSSRSSKSSRRSTSQTEEARRQYMAHAVQGRHPGYYVDPVYGQHRSLSASSAHSVPYGYHVAMQQYQWPSPPAAPLHPASMNGHLDRTTPPPAPDAPDLTQKTYTGYEQLAQELSAVDSSVTPLYRKFDYLNHRILLHLQDELAELEEHLRTLDEILAQMEPASPEGKRLPASRRAETYSGSEIHHQRTHLLGRIFIKTEQYNRAMSSYTSMAKNSVSAESEQVESYRLWMKNHTPIHESESCFLHHPEDLVAPGTPSLSSSPKLTTTHATTASLPFLPLALMLPFLLFSLIPSLTGRLAVTALIGAGIFIVAGTTRIREVLSLRNCAVCAAVYFLVMGAVAGCVPLYGG</sequence>
<evidence type="ECO:0000313" key="4">
    <source>
        <dbReference type="EMBL" id="KAK5115688.1"/>
    </source>
</evidence>
<dbReference type="PANTHER" id="PTHR34502">
    <property type="entry name" value="DUF6594 DOMAIN-CONTAINING PROTEIN-RELATED"/>
    <property type="match status" value="1"/>
</dbReference>
<organism evidence="4 5">
    <name type="scientific">Meristemomyces frigidus</name>
    <dbReference type="NCBI Taxonomy" id="1508187"/>
    <lineage>
        <taxon>Eukaryota</taxon>
        <taxon>Fungi</taxon>
        <taxon>Dikarya</taxon>
        <taxon>Ascomycota</taxon>
        <taxon>Pezizomycotina</taxon>
        <taxon>Dothideomycetes</taxon>
        <taxon>Dothideomycetidae</taxon>
        <taxon>Mycosphaerellales</taxon>
        <taxon>Teratosphaeriaceae</taxon>
        <taxon>Meristemomyces</taxon>
    </lineage>
</organism>
<feature type="transmembrane region" description="Helical" evidence="2">
    <location>
        <begin position="464"/>
        <end position="485"/>
    </location>
</feature>
<dbReference type="Proteomes" id="UP001310890">
    <property type="component" value="Unassembled WGS sequence"/>
</dbReference>
<comment type="caution">
    <text evidence="4">The sequence shown here is derived from an EMBL/GenBank/DDBJ whole genome shotgun (WGS) entry which is preliminary data.</text>
</comment>
<proteinExistence type="predicted"/>
<dbReference type="Pfam" id="PF20237">
    <property type="entry name" value="DUF6594"/>
    <property type="match status" value="1"/>
</dbReference>
<accession>A0AAN7TM86</accession>
<evidence type="ECO:0000256" key="2">
    <source>
        <dbReference type="SAM" id="Phobius"/>
    </source>
</evidence>
<feature type="region of interest" description="Disordered" evidence="1">
    <location>
        <begin position="15"/>
        <end position="158"/>
    </location>
</feature>
<feature type="compositionally biased region" description="Polar residues" evidence="1">
    <location>
        <begin position="96"/>
        <end position="108"/>
    </location>
</feature>
<name>A0AAN7TM86_9PEZI</name>
<feature type="compositionally biased region" description="Low complexity" evidence="1">
    <location>
        <begin position="137"/>
        <end position="153"/>
    </location>
</feature>
<evidence type="ECO:0000256" key="1">
    <source>
        <dbReference type="SAM" id="MobiDB-lite"/>
    </source>
</evidence>
<keyword evidence="2" id="KW-0812">Transmembrane</keyword>
<feature type="domain" description="DUF6594" evidence="3">
    <location>
        <begin position="244"/>
        <end position="474"/>
    </location>
</feature>
<feature type="compositionally biased region" description="Basic and acidic residues" evidence="1">
    <location>
        <begin position="303"/>
        <end position="314"/>
    </location>
</feature>
<feature type="compositionally biased region" description="Basic and acidic residues" evidence="1">
    <location>
        <begin position="69"/>
        <end position="80"/>
    </location>
</feature>
<keyword evidence="2" id="KW-1133">Transmembrane helix</keyword>
<dbReference type="PANTHER" id="PTHR34502:SF6">
    <property type="entry name" value="DUF6594 DOMAIN-CONTAINING PROTEIN"/>
    <property type="match status" value="1"/>
</dbReference>
<gene>
    <name evidence="4" type="ORF">LTR62_000777</name>
</gene>
<evidence type="ECO:0000313" key="5">
    <source>
        <dbReference type="Proteomes" id="UP001310890"/>
    </source>
</evidence>
<protein>
    <recommendedName>
        <fullName evidence="3">DUF6594 domain-containing protein</fullName>
    </recommendedName>
</protein>
<evidence type="ECO:0000259" key="3">
    <source>
        <dbReference type="Pfam" id="PF20237"/>
    </source>
</evidence>
<feature type="transmembrane region" description="Helical" evidence="2">
    <location>
        <begin position="435"/>
        <end position="452"/>
    </location>
</feature>
<feature type="compositionally biased region" description="Low complexity" evidence="1">
    <location>
        <begin position="26"/>
        <end position="65"/>
    </location>
</feature>
<feature type="region of interest" description="Disordered" evidence="1">
    <location>
        <begin position="300"/>
        <end position="320"/>
    </location>
</feature>
<dbReference type="AlphaFoldDB" id="A0AAN7TM86"/>
<keyword evidence="2" id="KW-0472">Membrane</keyword>